<feature type="domain" description="C2H2-type" evidence="6">
    <location>
        <begin position="183"/>
        <end position="206"/>
    </location>
</feature>
<dbReference type="EMBL" id="CAVLEF010000278">
    <property type="protein sequence ID" value="CAK1554348.1"/>
    <property type="molecule type" value="Genomic_DNA"/>
</dbReference>
<gene>
    <name evidence="7" type="ORF">LNINA_LOCUS13270</name>
</gene>
<keyword evidence="2" id="KW-0677">Repeat</keyword>
<proteinExistence type="predicted"/>
<feature type="domain" description="C2H2-type" evidence="6">
    <location>
        <begin position="36"/>
        <end position="64"/>
    </location>
</feature>
<feature type="domain" description="C2H2-type" evidence="6">
    <location>
        <begin position="156"/>
        <end position="178"/>
    </location>
</feature>
<organism evidence="7 8">
    <name type="scientific">Leptosia nina</name>
    <dbReference type="NCBI Taxonomy" id="320188"/>
    <lineage>
        <taxon>Eukaryota</taxon>
        <taxon>Metazoa</taxon>
        <taxon>Ecdysozoa</taxon>
        <taxon>Arthropoda</taxon>
        <taxon>Hexapoda</taxon>
        <taxon>Insecta</taxon>
        <taxon>Pterygota</taxon>
        <taxon>Neoptera</taxon>
        <taxon>Endopterygota</taxon>
        <taxon>Lepidoptera</taxon>
        <taxon>Glossata</taxon>
        <taxon>Ditrysia</taxon>
        <taxon>Papilionoidea</taxon>
        <taxon>Pieridae</taxon>
        <taxon>Pierinae</taxon>
        <taxon>Leptosia</taxon>
    </lineage>
</organism>
<dbReference type="AlphaFoldDB" id="A0AAV1K1R6"/>
<keyword evidence="8" id="KW-1185">Reference proteome</keyword>
<dbReference type="InterPro" id="IPR036236">
    <property type="entry name" value="Znf_C2H2_sf"/>
</dbReference>
<dbReference type="PANTHER" id="PTHR24379:SF121">
    <property type="entry name" value="C2H2-TYPE DOMAIN-CONTAINING PROTEIN"/>
    <property type="match status" value="1"/>
</dbReference>
<dbReference type="Gene3D" id="3.30.160.60">
    <property type="entry name" value="Classic Zinc Finger"/>
    <property type="match status" value="6"/>
</dbReference>
<feature type="domain" description="C2H2-type" evidence="6">
    <location>
        <begin position="270"/>
        <end position="297"/>
    </location>
</feature>
<feature type="domain" description="C2H2-type" evidence="6">
    <location>
        <begin position="326"/>
        <end position="353"/>
    </location>
</feature>
<dbReference type="SMART" id="SM00355">
    <property type="entry name" value="ZnF_C2H2"/>
    <property type="match status" value="10"/>
</dbReference>
<dbReference type="PROSITE" id="PS00028">
    <property type="entry name" value="ZINC_FINGER_C2H2_1"/>
    <property type="match status" value="9"/>
</dbReference>
<name>A0AAV1K1R6_9NEOP</name>
<dbReference type="GO" id="GO:0008270">
    <property type="term" value="F:zinc ion binding"/>
    <property type="evidence" value="ECO:0007669"/>
    <property type="project" value="UniProtKB-KW"/>
</dbReference>
<feature type="domain" description="C2H2-type" evidence="6">
    <location>
        <begin position="298"/>
        <end position="325"/>
    </location>
</feature>
<dbReference type="Pfam" id="PF13912">
    <property type="entry name" value="zf-C2H2_6"/>
    <property type="match status" value="1"/>
</dbReference>
<dbReference type="Pfam" id="PF13894">
    <property type="entry name" value="zf-C2H2_4"/>
    <property type="match status" value="1"/>
</dbReference>
<keyword evidence="3 5" id="KW-0863">Zinc-finger</keyword>
<sequence length="353" mass="41205">MNTKSKLLMNKHLHNVEEVLRCSNATPFRGYEGQGYRCCYCTQQCMKPGDLKAHTALTHEGIKKAYFGYAHIEKFNIKLDITDLHCTLCGSTIDNIEALVNHLINDHNKLIHTDIKSHIIPFKFDGGEGLRCFICSNRFNAFKALLEHMKLHIRNFVCQVCDAGFINRSQLRYHFQTHKTGTFKCDHCEKVFSTSLKCKSHMRSVHEKSVINKCGFCEATFVSYRHKQKHQLEEHGVDCQVKCEACGRSFQSQGSYRKHLRANHLMERRFECTFCDLKFFTVTGLNRHMVKHTGARDFKCDVCHKAFGRRNTLREHMRIHTDDRRFKCEYCGLAFVQKCSWRGHMRSRHGEEV</sequence>
<dbReference type="PANTHER" id="PTHR24379">
    <property type="entry name" value="KRAB AND ZINC FINGER DOMAIN-CONTAINING"/>
    <property type="match status" value="1"/>
</dbReference>
<evidence type="ECO:0000256" key="3">
    <source>
        <dbReference type="ARBA" id="ARBA00022771"/>
    </source>
</evidence>
<evidence type="ECO:0000313" key="7">
    <source>
        <dbReference type="EMBL" id="CAK1554348.1"/>
    </source>
</evidence>
<dbReference type="InterPro" id="IPR013087">
    <property type="entry name" value="Znf_C2H2_type"/>
</dbReference>
<dbReference type="PROSITE" id="PS50157">
    <property type="entry name" value="ZINC_FINGER_C2H2_2"/>
    <property type="match status" value="7"/>
</dbReference>
<dbReference type="Pfam" id="PF00096">
    <property type="entry name" value="zf-C2H2"/>
    <property type="match status" value="3"/>
</dbReference>
<keyword evidence="4" id="KW-0862">Zinc</keyword>
<evidence type="ECO:0000256" key="1">
    <source>
        <dbReference type="ARBA" id="ARBA00022723"/>
    </source>
</evidence>
<comment type="caution">
    <text evidence="7">The sequence shown here is derived from an EMBL/GenBank/DDBJ whole genome shotgun (WGS) entry which is preliminary data.</text>
</comment>
<protein>
    <recommendedName>
        <fullName evidence="6">C2H2-type domain-containing protein</fullName>
    </recommendedName>
</protein>
<accession>A0AAV1K1R6</accession>
<evidence type="ECO:0000256" key="5">
    <source>
        <dbReference type="PROSITE-ProRule" id="PRU00042"/>
    </source>
</evidence>
<dbReference type="SUPFAM" id="SSF57667">
    <property type="entry name" value="beta-beta-alpha zinc fingers"/>
    <property type="match status" value="4"/>
</dbReference>
<evidence type="ECO:0000259" key="6">
    <source>
        <dbReference type="PROSITE" id="PS50157"/>
    </source>
</evidence>
<reference evidence="7 8" key="1">
    <citation type="submission" date="2023-11" db="EMBL/GenBank/DDBJ databases">
        <authorList>
            <person name="Okamura Y."/>
        </authorList>
    </citation>
    <scope>NUCLEOTIDE SEQUENCE [LARGE SCALE GENOMIC DNA]</scope>
</reference>
<feature type="domain" description="C2H2-type" evidence="6">
    <location>
        <begin position="241"/>
        <end position="269"/>
    </location>
</feature>
<evidence type="ECO:0000313" key="8">
    <source>
        <dbReference type="Proteomes" id="UP001497472"/>
    </source>
</evidence>
<dbReference type="Proteomes" id="UP001497472">
    <property type="component" value="Unassembled WGS sequence"/>
</dbReference>
<evidence type="ECO:0000256" key="4">
    <source>
        <dbReference type="ARBA" id="ARBA00022833"/>
    </source>
</evidence>
<keyword evidence="1" id="KW-0479">Metal-binding</keyword>
<dbReference type="FunFam" id="3.30.160.60:FF:000624">
    <property type="entry name" value="zinc finger protein 697"/>
    <property type="match status" value="1"/>
</dbReference>
<dbReference type="Pfam" id="PF12874">
    <property type="entry name" value="zf-met"/>
    <property type="match status" value="1"/>
</dbReference>
<evidence type="ECO:0000256" key="2">
    <source>
        <dbReference type="ARBA" id="ARBA00022737"/>
    </source>
</evidence>